<accession>A0A0C3JR25</accession>
<dbReference type="Proteomes" id="UP000054217">
    <property type="component" value="Unassembled WGS sequence"/>
</dbReference>
<sequence>MTLFEATQKPNATYLSASAGTWRCLPATISRLQLQMFTSVFSRSAGVDSSGNEPISRARTSQTNEWVTRVGNSTES</sequence>
<evidence type="ECO:0000313" key="3">
    <source>
        <dbReference type="Proteomes" id="UP000054217"/>
    </source>
</evidence>
<organism evidence="2 3">
    <name type="scientific">Pisolithus tinctorius Marx 270</name>
    <dbReference type="NCBI Taxonomy" id="870435"/>
    <lineage>
        <taxon>Eukaryota</taxon>
        <taxon>Fungi</taxon>
        <taxon>Dikarya</taxon>
        <taxon>Basidiomycota</taxon>
        <taxon>Agaricomycotina</taxon>
        <taxon>Agaricomycetes</taxon>
        <taxon>Agaricomycetidae</taxon>
        <taxon>Boletales</taxon>
        <taxon>Sclerodermatineae</taxon>
        <taxon>Pisolithaceae</taxon>
        <taxon>Pisolithus</taxon>
    </lineage>
</organism>
<name>A0A0C3JR25_PISTI</name>
<proteinExistence type="predicted"/>
<gene>
    <name evidence="2" type="ORF">M404DRAFT_1004249</name>
</gene>
<dbReference type="InParanoid" id="A0A0C3JR25"/>
<dbReference type="EMBL" id="KN832000">
    <property type="protein sequence ID" value="KIN99936.1"/>
    <property type="molecule type" value="Genomic_DNA"/>
</dbReference>
<reference evidence="2 3" key="1">
    <citation type="submission" date="2014-04" db="EMBL/GenBank/DDBJ databases">
        <authorList>
            <consortium name="DOE Joint Genome Institute"/>
            <person name="Kuo A."/>
            <person name="Kohler A."/>
            <person name="Costa M.D."/>
            <person name="Nagy L.G."/>
            <person name="Floudas D."/>
            <person name="Copeland A."/>
            <person name="Barry K.W."/>
            <person name="Cichocki N."/>
            <person name="Veneault-Fourrey C."/>
            <person name="LaButti K."/>
            <person name="Lindquist E.A."/>
            <person name="Lipzen A."/>
            <person name="Lundell T."/>
            <person name="Morin E."/>
            <person name="Murat C."/>
            <person name="Sun H."/>
            <person name="Tunlid A."/>
            <person name="Henrissat B."/>
            <person name="Grigoriev I.V."/>
            <person name="Hibbett D.S."/>
            <person name="Martin F."/>
            <person name="Nordberg H.P."/>
            <person name="Cantor M.N."/>
            <person name="Hua S.X."/>
        </authorList>
    </citation>
    <scope>NUCLEOTIDE SEQUENCE [LARGE SCALE GENOMIC DNA]</scope>
    <source>
        <strain evidence="2 3">Marx 270</strain>
    </source>
</reference>
<evidence type="ECO:0000256" key="1">
    <source>
        <dbReference type="SAM" id="MobiDB-lite"/>
    </source>
</evidence>
<dbReference type="OrthoDB" id="10514517at2759"/>
<reference evidence="3" key="2">
    <citation type="submission" date="2015-01" db="EMBL/GenBank/DDBJ databases">
        <title>Evolutionary Origins and Diversification of the Mycorrhizal Mutualists.</title>
        <authorList>
            <consortium name="DOE Joint Genome Institute"/>
            <consortium name="Mycorrhizal Genomics Consortium"/>
            <person name="Kohler A."/>
            <person name="Kuo A."/>
            <person name="Nagy L.G."/>
            <person name="Floudas D."/>
            <person name="Copeland A."/>
            <person name="Barry K.W."/>
            <person name="Cichocki N."/>
            <person name="Veneault-Fourrey C."/>
            <person name="LaButti K."/>
            <person name="Lindquist E.A."/>
            <person name="Lipzen A."/>
            <person name="Lundell T."/>
            <person name="Morin E."/>
            <person name="Murat C."/>
            <person name="Riley R."/>
            <person name="Ohm R."/>
            <person name="Sun H."/>
            <person name="Tunlid A."/>
            <person name="Henrissat B."/>
            <person name="Grigoriev I.V."/>
            <person name="Hibbett D.S."/>
            <person name="Martin F."/>
        </authorList>
    </citation>
    <scope>NUCLEOTIDE SEQUENCE [LARGE SCALE GENOMIC DNA]</scope>
    <source>
        <strain evidence="3">Marx 270</strain>
    </source>
</reference>
<protein>
    <submittedName>
        <fullName evidence="2">Uncharacterized protein</fullName>
    </submittedName>
</protein>
<keyword evidence="3" id="KW-1185">Reference proteome</keyword>
<feature type="region of interest" description="Disordered" evidence="1">
    <location>
        <begin position="44"/>
        <end position="76"/>
    </location>
</feature>
<evidence type="ECO:0000313" key="2">
    <source>
        <dbReference type="EMBL" id="KIN99936.1"/>
    </source>
</evidence>
<dbReference type="AlphaFoldDB" id="A0A0C3JR25"/>
<dbReference type="HOGENOM" id="CLU_2655511_0_0_1"/>